<evidence type="ECO:0000256" key="4">
    <source>
        <dbReference type="ARBA" id="ARBA00022801"/>
    </source>
</evidence>
<dbReference type="InterPro" id="IPR010049">
    <property type="entry name" value="MTA_SAH_Nsdase"/>
</dbReference>
<evidence type="ECO:0000256" key="3">
    <source>
        <dbReference type="ARBA" id="ARBA00022605"/>
    </source>
</evidence>
<comment type="pathway">
    <text evidence="1">Amino-acid biosynthesis; L-methionine biosynthesis via salvage pathway; S-methyl-5-thio-alpha-D-ribose 1-phosphate from S-methyl-5'-thioadenosine (hydrolase route): step 1/2.</text>
</comment>
<feature type="domain" description="Nucleoside phosphorylase" evidence="6">
    <location>
        <begin position="3"/>
        <end position="176"/>
    </location>
</feature>
<dbReference type="PANTHER" id="PTHR46832">
    <property type="entry name" value="5'-METHYLTHIOADENOSINE/S-ADENOSYLHOMOCYSTEINE NUCLEOSIDASE"/>
    <property type="match status" value="1"/>
</dbReference>
<dbReference type="GO" id="GO:0005829">
    <property type="term" value="C:cytosol"/>
    <property type="evidence" value="ECO:0007669"/>
    <property type="project" value="TreeGrafter"/>
</dbReference>
<protein>
    <recommendedName>
        <fullName evidence="2">adenosylhomocysteine nucleosidase</fullName>
        <ecNumber evidence="2">3.2.2.9</ecNumber>
    </recommendedName>
</protein>
<keyword evidence="5" id="KW-0486">Methionine biosynthesis</keyword>
<keyword evidence="3" id="KW-0028">Amino-acid biosynthesis</keyword>
<name>A0A9D1G205_9FIRM</name>
<dbReference type="EMBL" id="DVJN01000210">
    <property type="protein sequence ID" value="HIS93527.1"/>
    <property type="molecule type" value="Genomic_DNA"/>
</dbReference>
<sequence>MKRVGILCPSDTELAPLLAHIPSPRTIRKAMLTFYLGTLEGVDVVAVYSGVCKVNAAVAAQILVDAFSASAIFVVGTAGGMAEDVQLFDTVISRQAVYHDVADDILTEYHPWMPTSFFPADAKLLALAEVYGQIAPFPIRFGTIATGEAFIADEGRAEICQKFAPLCVDMETASVA</sequence>
<evidence type="ECO:0000256" key="2">
    <source>
        <dbReference type="ARBA" id="ARBA00011974"/>
    </source>
</evidence>
<reference evidence="7" key="2">
    <citation type="journal article" date="2021" name="PeerJ">
        <title>Extensive microbial diversity within the chicken gut microbiome revealed by metagenomics and culture.</title>
        <authorList>
            <person name="Gilroy R."/>
            <person name="Ravi A."/>
            <person name="Getino M."/>
            <person name="Pursley I."/>
            <person name="Horton D.L."/>
            <person name="Alikhan N.F."/>
            <person name="Baker D."/>
            <person name="Gharbi K."/>
            <person name="Hall N."/>
            <person name="Watson M."/>
            <person name="Adriaenssens E.M."/>
            <person name="Foster-Nyarko E."/>
            <person name="Jarju S."/>
            <person name="Secka A."/>
            <person name="Antonio M."/>
            <person name="Oren A."/>
            <person name="Chaudhuri R.R."/>
            <person name="La Ragione R."/>
            <person name="Hildebrand F."/>
            <person name="Pallen M.J."/>
        </authorList>
    </citation>
    <scope>NUCLEOTIDE SEQUENCE</scope>
    <source>
        <strain evidence="7">13766</strain>
    </source>
</reference>
<dbReference type="GO" id="GO:0008782">
    <property type="term" value="F:adenosylhomocysteine nucleosidase activity"/>
    <property type="evidence" value="ECO:0007669"/>
    <property type="project" value="UniProtKB-EC"/>
</dbReference>
<evidence type="ECO:0000313" key="7">
    <source>
        <dbReference type="EMBL" id="HIS93527.1"/>
    </source>
</evidence>
<dbReference type="Gene3D" id="3.40.50.1580">
    <property type="entry name" value="Nucleoside phosphorylase domain"/>
    <property type="match status" value="1"/>
</dbReference>
<gene>
    <name evidence="7" type="primary">mtnN</name>
    <name evidence="7" type="ORF">IAA84_10960</name>
</gene>
<dbReference type="GO" id="GO:0009164">
    <property type="term" value="P:nucleoside catabolic process"/>
    <property type="evidence" value="ECO:0007669"/>
    <property type="project" value="InterPro"/>
</dbReference>
<evidence type="ECO:0000313" key="8">
    <source>
        <dbReference type="Proteomes" id="UP000824140"/>
    </source>
</evidence>
<comment type="caution">
    <text evidence="7">The sequence shown here is derived from an EMBL/GenBank/DDBJ whole genome shotgun (WGS) entry which is preliminary data.</text>
</comment>
<organism evidence="7 8">
    <name type="scientific">Candidatus Alectryocaccomicrobium excrementavium</name>
    <dbReference type="NCBI Taxonomy" id="2840668"/>
    <lineage>
        <taxon>Bacteria</taxon>
        <taxon>Bacillati</taxon>
        <taxon>Bacillota</taxon>
        <taxon>Clostridia</taxon>
        <taxon>Candidatus Alectryocaccomicrobium</taxon>
    </lineage>
</organism>
<reference evidence="7" key="1">
    <citation type="submission" date="2020-10" db="EMBL/GenBank/DDBJ databases">
        <authorList>
            <person name="Gilroy R."/>
        </authorList>
    </citation>
    <scope>NUCLEOTIDE SEQUENCE</scope>
    <source>
        <strain evidence="7">13766</strain>
    </source>
</reference>
<dbReference type="InterPro" id="IPR000845">
    <property type="entry name" value="Nucleoside_phosphorylase_d"/>
</dbReference>
<dbReference type="SUPFAM" id="SSF53167">
    <property type="entry name" value="Purine and uridine phosphorylases"/>
    <property type="match status" value="1"/>
</dbReference>
<feature type="non-terminal residue" evidence="7">
    <location>
        <position position="176"/>
    </location>
</feature>
<keyword evidence="4 7" id="KW-0378">Hydrolase</keyword>
<proteinExistence type="predicted"/>
<accession>A0A9D1G205</accession>
<dbReference type="Proteomes" id="UP000824140">
    <property type="component" value="Unassembled WGS sequence"/>
</dbReference>
<dbReference type="EC" id="3.2.2.9" evidence="2"/>
<dbReference type="GO" id="GO:0019509">
    <property type="term" value="P:L-methionine salvage from methylthioadenosine"/>
    <property type="evidence" value="ECO:0007669"/>
    <property type="project" value="InterPro"/>
</dbReference>
<keyword evidence="7" id="KW-0326">Glycosidase</keyword>
<evidence type="ECO:0000259" key="6">
    <source>
        <dbReference type="Pfam" id="PF01048"/>
    </source>
</evidence>
<dbReference type="GO" id="GO:0019284">
    <property type="term" value="P:L-methionine salvage from S-adenosylmethionine"/>
    <property type="evidence" value="ECO:0007669"/>
    <property type="project" value="TreeGrafter"/>
</dbReference>
<dbReference type="GO" id="GO:0008930">
    <property type="term" value="F:methylthioadenosine nucleosidase activity"/>
    <property type="evidence" value="ECO:0007669"/>
    <property type="project" value="InterPro"/>
</dbReference>
<evidence type="ECO:0000256" key="1">
    <source>
        <dbReference type="ARBA" id="ARBA00004945"/>
    </source>
</evidence>
<dbReference type="Pfam" id="PF01048">
    <property type="entry name" value="PNP_UDP_1"/>
    <property type="match status" value="1"/>
</dbReference>
<dbReference type="PANTHER" id="PTHR46832:SF1">
    <property type="entry name" value="5'-METHYLTHIOADENOSINE_S-ADENOSYLHOMOCYSTEINE NUCLEOSIDASE"/>
    <property type="match status" value="1"/>
</dbReference>
<dbReference type="AlphaFoldDB" id="A0A9D1G205"/>
<dbReference type="CDD" id="cd09008">
    <property type="entry name" value="MTAN"/>
    <property type="match status" value="1"/>
</dbReference>
<evidence type="ECO:0000256" key="5">
    <source>
        <dbReference type="ARBA" id="ARBA00023167"/>
    </source>
</evidence>
<dbReference type="NCBIfam" id="TIGR01704">
    <property type="entry name" value="MTA_SAH-Nsdase"/>
    <property type="match status" value="1"/>
</dbReference>
<dbReference type="InterPro" id="IPR035994">
    <property type="entry name" value="Nucleoside_phosphorylase_sf"/>
</dbReference>